<keyword evidence="2" id="KW-0133">Cell shape</keyword>
<dbReference type="InterPro" id="IPR013221">
    <property type="entry name" value="Mur_ligase_cen"/>
</dbReference>
<dbReference type="Proteomes" id="UP000051645">
    <property type="component" value="Unassembled WGS sequence"/>
</dbReference>
<evidence type="ECO:0000313" key="5">
    <source>
        <dbReference type="EMBL" id="KRN29301.1"/>
    </source>
</evidence>
<feature type="binding site" evidence="2">
    <location>
        <position position="230"/>
    </location>
    <ligand>
        <name>Zn(2+)</name>
        <dbReference type="ChEBI" id="CHEBI:29105"/>
    </ligand>
</feature>
<accession>A0A0R2GA59</accession>
<evidence type="ECO:0000313" key="8">
    <source>
        <dbReference type="Proteomes" id="UP000051751"/>
    </source>
</evidence>
<dbReference type="Pfam" id="PF08353">
    <property type="entry name" value="MurT_C"/>
    <property type="match status" value="1"/>
</dbReference>
<name>A0A0R2GA59_9LACO</name>
<dbReference type="PANTHER" id="PTHR23135:SF7">
    <property type="entry name" value="LIPID II ISOGLUTAMINYL SYNTHASE (GLUTAMINE-HYDROLYZING) SUBUNIT MURT"/>
    <property type="match status" value="1"/>
</dbReference>
<dbReference type="InterPro" id="IPR043703">
    <property type="entry name" value="Lipid_II_synth_MurT"/>
</dbReference>
<dbReference type="Gene3D" id="3.40.1190.10">
    <property type="entry name" value="Mur-like, catalytic domain"/>
    <property type="match status" value="1"/>
</dbReference>
<proteinExistence type="inferred from homology"/>
<organism evidence="6 7">
    <name type="scientific">Lactobacillus selangorensis</name>
    <dbReference type="NCBI Taxonomy" id="81857"/>
    <lineage>
        <taxon>Bacteria</taxon>
        <taxon>Bacillati</taxon>
        <taxon>Bacillota</taxon>
        <taxon>Bacilli</taxon>
        <taxon>Lactobacillales</taxon>
        <taxon>Lactobacillaceae</taxon>
        <taxon>Lactobacillus</taxon>
    </lineage>
</organism>
<feature type="domain" description="Mur ligase central" evidence="3">
    <location>
        <begin position="54"/>
        <end position="193"/>
    </location>
</feature>
<reference evidence="7 8" key="1">
    <citation type="journal article" date="2015" name="Genome Announc.">
        <title>Expanding the biotechnology potential of lactobacilli through comparative genomics of 213 strains and associated genera.</title>
        <authorList>
            <person name="Sun Z."/>
            <person name="Harris H.M."/>
            <person name="McCann A."/>
            <person name="Guo C."/>
            <person name="Argimon S."/>
            <person name="Zhang W."/>
            <person name="Yang X."/>
            <person name="Jeffery I.B."/>
            <person name="Cooney J.C."/>
            <person name="Kagawa T.F."/>
            <person name="Liu W."/>
            <person name="Song Y."/>
            <person name="Salvetti E."/>
            <person name="Wrobel A."/>
            <person name="Rasinkangas P."/>
            <person name="Parkhill J."/>
            <person name="Rea M.C."/>
            <person name="O'Sullivan O."/>
            <person name="Ritari J."/>
            <person name="Douillard F.P."/>
            <person name="Paul Ross R."/>
            <person name="Yang R."/>
            <person name="Briner A.E."/>
            <person name="Felis G.E."/>
            <person name="de Vos W.M."/>
            <person name="Barrangou R."/>
            <person name="Klaenhammer T.R."/>
            <person name="Caufield P.W."/>
            <person name="Cui Y."/>
            <person name="Zhang H."/>
            <person name="O'Toole P.W."/>
        </authorList>
    </citation>
    <scope>NUCLEOTIDE SEQUENCE [LARGE SCALE GENOMIC DNA]</scope>
    <source>
        <strain evidence="5 8">ATCC BAA-66</strain>
        <strain evidence="6 7">DSM 13344</strain>
    </source>
</reference>
<keyword evidence="2" id="KW-0436">Ligase</keyword>
<comment type="caution">
    <text evidence="6">The sequence shown here is derived from an EMBL/GenBank/DDBJ whole genome shotgun (WGS) entry which is preliminary data.</text>
</comment>
<feature type="binding site" evidence="2">
    <location>
        <position position="233"/>
    </location>
    <ligand>
        <name>Zn(2+)</name>
        <dbReference type="ChEBI" id="CHEBI:29105"/>
    </ligand>
</feature>
<comment type="similarity">
    <text evidence="2">Belongs to the MurCDEF family. MurT subfamily.</text>
</comment>
<dbReference type="Proteomes" id="UP000051751">
    <property type="component" value="Unassembled WGS sequence"/>
</dbReference>
<dbReference type="Pfam" id="PF08245">
    <property type="entry name" value="Mur_ligase_M"/>
    <property type="match status" value="1"/>
</dbReference>
<feature type="active site" evidence="2">
    <location>
        <position position="358"/>
    </location>
</feature>
<keyword evidence="2" id="KW-0862">Zinc</keyword>
<protein>
    <recommendedName>
        <fullName evidence="2">Lipid II isoglutaminyl synthase (glutamine-hydrolyzing) subunit MurT</fullName>
        <ecNumber evidence="2">6.3.5.13</ecNumber>
    </recommendedName>
</protein>
<dbReference type="GO" id="GO:0008360">
    <property type="term" value="P:regulation of cell shape"/>
    <property type="evidence" value="ECO:0007669"/>
    <property type="project" value="UniProtKB-KW"/>
</dbReference>
<dbReference type="RefSeq" id="WP_057768760.1">
    <property type="nucleotide sequence ID" value="NZ_JQAT01000001.1"/>
</dbReference>
<feature type="binding site" evidence="2">
    <location>
        <position position="211"/>
    </location>
    <ligand>
        <name>Zn(2+)</name>
        <dbReference type="ChEBI" id="CHEBI:29105"/>
    </ligand>
</feature>
<dbReference type="OrthoDB" id="9803907at2"/>
<feature type="domain" description="Lipid II isoglutaminyl synthase (glutamine-hydrolyzing) subunit MurT C-terminal" evidence="4">
    <location>
        <begin position="322"/>
        <end position="433"/>
    </location>
</feature>
<dbReference type="PATRIC" id="fig|81857.3.peg.189"/>
<sequence length="450" mass="50504">MTIRSSFAETVGKSSYWFLHTFMKGGSSFPGRIAEQIDPAVLKDLGRNYDVILVTGTNGKTLTTSLIVKVLAQKYDQILTNPSGSNMTQGIITAFLTDKEKPKRHQRKLAVLEVDEANVKLVSRYVKPKAFVLTNIFRDQLDRYGEIYTTNDKILEGIKLAPNATVIANGDEALFASEKLPNPVIYFGFDDQPDGDVVATPNTDGVLCPVCNHILHYKFITYSNLGKYFCPHCGFHRPALKYRVTKRIHMDPTSSQFCIDERPYAIQVGGLYNVYNALAAYSVGRFLGVKPAQIEKAFQYDEKVFGRQEVIQLGDKKLTLILVKNPVGLNQVLDMISTDAQPFSLGWLLNANFADGIDTSWIWDGNFEDFVRNNDVPAVVTGGDRVSDISFRLKIAGAPDDKIHPNQDLDHFIDELKQVPTDHLYVLANYTSMLQLRQKFADMKLVANRM</sequence>
<dbReference type="UniPathway" id="UPA00219"/>
<dbReference type="EC" id="6.3.5.13" evidence="2"/>
<dbReference type="GO" id="GO:0071555">
    <property type="term" value="P:cell wall organization"/>
    <property type="evidence" value="ECO:0007669"/>
    <property type="project" value="UniProtKB-KW"/>
</dbReference>
<dbReference type="GO" id="GO:0005524">
    <property type="term" value="F:ATP binding"/>
    <property type="evidence" value="ECO:0007669"/>
    <property type="project" value="UniProtKB-UniRule"/>
</dbReference>
<keyword evidence="2" id="KW-0479">Metal-binding</keyword>
<evidence type="ECO:0000259" key="3">
    <source>
        <dbReference type="Pfam" id="PF08245"/>
    </source>
</evidence>
<evidence type="ECO:0000256" key="2">
    <source>
        <dbReference type="HAMAP-Rule" id="MF_02214"/>
    </source>
</evidence>
<dbReference type="EMBL" id="JQAT01000001">
    <property type="protein sequence ID" value="KRN29301.1"/>
    <property type="molecule type" value="Genomic_DNA"/>
</dbReference>
<keyword evidence="2" id="KW-0067">ATP-binding</keyword>
<dbReference type="SUPFAM" id="SSF53623">
    <property type="entry name" value="MurD-like peptide ligases, catalytic domain"/>
    <property type="match status" value="1"/>
</dbReference>
<dbReference type="GO" id="GO:0016881">
    <property type="term" value="F:acid-amino acid ligase activity"/>
    <property type="evidence" value="ECO:0007669"/>
    <property type="project" value="InterPro"/>
</dbReference>
<evidence type="ECO:0000259" key="4">
    <source>
        <dbReference type="Pfam" id="PF08353"/>
    </source>
</evidence>
<keyword evidence="2" id="KW-0547">Nucleotide-binding</keyword>
<dbReference type="AlphaFoldDB" id="A0A0R2GA59"/>
<dbReference type="InterPro" id="IPR036565">
    <property type="entry name" value="Mur-like_cat_sf"/>
</dbReference>
<comment type="catalytic activity">
    <reaction evidence="2">
        <text>beta-D-GlcNAc-(1-&gt;4)-Mur2Ac(oyl-L-Ala-gamma-D-Glu-L-Lys-D-Ala-D-Ala)-di-trans,octa-cis-undecaprenyl diphosphate + ATP = beta-D-GlcNAc-(1-&gt;4)-Mur2Ac(oyl-L-Ala-gamma-D-O-P-Glu-L-Lys-D-Ala-D-Ala)-di-trans,octa-cis-undecaprenyl diphosphate + ADP</text>
        <dbReference type="Rhea" id="RHEA:59488"/>
        <dbReference type="ChEBI" id="CHEBI:30616"/>
        <dbReference type="ChEBI" id="CHEBI:60033"/>
        <dbReference type="ChEBI" id="CHEBI:143132"/>
        <dbReference type="ChEBI" id="CHEBI:456216"/>
    </reaction>
</comment>
<comment type="subunit">
    <text evidence="2">Forms a heterodimer with GatD.</text>
</comment>
<comment type="catalytic activity">
    <reaction evidence="2">
        <text>beta-D-GlcNAc-(1-&gt;4)-Mur2Ac(oyl-L-Ala-gamma-D-Glu-L-Lys-D-Ala-D-Ala)-di-trans,octa-cis-undecaprenyl diphosphate + L-glutamine + ATP + H2O = beta-D-GlcNAc-(1-&gt;4)-Mur2Ac(oyl-L-Ala-D-isoglutaminyl-L-Lys-D-Ala-D-Ala)-di-trans,octa-cis-undecaprenyl diphosphate + L-glutamate + ADP + phosphate + H(+)</text>
        <dbReference type="Rhea" id="RHEA:57928"/>
        <dbReference type="ChEBI" id="CHEBI:15377"/>
        <dbReference type="ChEBI" id="CHEBI:15378"/>
        <dbReference type="ChEBI" id="CHEBI:29985"/>
        <dbReference type="ChEBI" id="CHEBI:30616"/>
        <dbReference type="ChEBI" id="CHEBI:43474"/>
        <dbReference type="ChEBI" id="CHEBI:58359"/>
        <dbReference type="ChEBI" id="CHEBI:60033"/>
        <dbReference type="ChEBI" id="CHEBI:62233"/>
        <dbReference type="ChEBI" id="CHEBI:456216"/>
        <dbReference type="EC" id="6.3.5.13"/>
    </reaction>
</comment>
<evidence type="ECO:0000313" key="7">
    <source>
        <dbReference type="Proteomes" id="UP000051645"/>
    </source>
</evidence>
<keyword evidence="2" id="KW-0961">Cell wall biogenesis/degradation</keyword>
<dbReference type="InterPro" id="IPR013564">
    <property type="entry name" value="MurT_C"/>
</dbReference>
<dbReference type="STRING" id="81857.IV38_GL000183"/>
<keyword evidence="7" id="KW-1185">Reference proteome</keyword>
<dbReference type="HAMAP" id="MF_02214">
    <property type="entry name" value="Lipid_II_synth_MurT"/>
    <property type="match status" value="1"/>
</dbReference>
<dbReference type="GO" id="GO:0140282">
    <property type="term" value="F:carbon-nitrogen ligase activity on lipid II"/>
    <property type="evidence" value="ECO:0007669"/>
    <property type="project" value="UniProtKB-UniRule"/>
</dbReference>
<keyword evidence="2" id="KW-0573">Peptidoglycan synthesis</keyword>
<feature type="binding site" evidence="2">
    <location>
        <position position="208"/>
    </location>
    <ligand>
        <name>Zn(2+)</name>
        <dbReference type="ChEBI" id="CHEBI:29105"/>
    </ligand>
</feature>
<comment type="function">
    <text evidence="2">The lipid II isoglutaminyl synthase complex catalyzes the formation of alpha-D-isoglutamine in the cell wall lipid II stem peptide. The MurT subunit catalyzes the ATP-dependent amidation of D-glutamate residue of lipid II, converting it to an isoglutamine residue.</text>
</comment>
<dbReference type="GO" id="GO:0008270">
    <property type="term" value="F:zinc ion binding"/>
    <property type="evidence" value="ECO:0007669"/>
    <property type="project" value="UniProtKB-UniRule"/>
</dbReference>
<gene>
    <name evidence="2" type="primary">murT</name>
    <name evidence="5" type="ORF">IV38_GL000183</name>
    <name evidence="6" type="ORF">IV40_GL000486</name>
</gene>
<dbReference type="PANTHER" id="PTHR23135">
    <property type="entry name" value="MUR LIGASE FAMILY MEMBER"/>
    <property type="match status" value="1"/>
</dbReference>
<dbReference type="EMBL" id="JQAZ01000001">
    <property type="protein sequence ID" value="KRN34170.1"/>
    <property type="molecule type" value="Genomic_DNA"/>
</dbReference>
<evidence type="ECO:0000256" key="1">
    <source>
        <dbReference type="ARBA" id="ARBA00004752"/>
    </source>
</evidence>
<comment type="catalytic activity">
    <reaction evidence="2">
        <text>beta-D-GlcNAc-(1-&gt;4)-Mur2Ac(oyl-L-Ala-gamma-D-O-P-Glu-L-Lys-D-Ala-D-Ala)-di-trans,octa-cis-undecaprenyl diphosphate + NH4(+) = beta-D-GlcNAc-(1-&gt;4)-Mur2Ac(oyl-L-Ala-D-isoglutaminyl-L-Lys-D-Ala-D-Ala)-di-trans,octa-cis-undecaprenyl diphosphate + phosphate + H(+)</text>
        <dbReference type="Rhea" id="RHEA:57932"/>
        <dbReference type="ChEBI" id="CHEBI:15378"/>
        <dbReference type="ChEBI" id="CHEBI:28938"/>
        <dbReference type="ChEBI" id="CHEBI:43474"/>
        <dbReference type="ChEBI" id="CHEBI:62233"/>
        <dbReference type="ChEBI" id="CHEBI:143132"/>
    </reaction>
</comment>
<dbReference type="GO" id="GO:0009252">
    <property type="term" value="P:peptidoglycan biosynthetic process"/>
    <property type="evidence" value="ECO:0007669"/>
    <property type="project" value="UniProtKB-UniRule"/>
</dbReference>
<comment type="pathway">
    <text evidence="1 2">Cell wall biogenesis; peptidoglycan biosynthesis.</text>
</comment>
<evidence type="ECO:0000313" key="6">
    <source>
        <dbReference type="EMBL" id="KRN34170.1"/>
    </source>
</evidence>